<dbReference type="Pfam" id="PF13191">
    <property type="entry name" value="AAA_16"/>
    <property type="match status" value="1"/>
</dbReference>
<dbReference type="PROSITE" id="PS50043">
    <property type="entry name" value="HTH_LUXR_2"/>
    <property type="match status" value="1"/>
</dbReference>
<keyword evidence="2" id="KW-0067">ATP-binding</keyword>
<reference evidence="4 5" key="1">
    <citation type="journal article" date="2015" name="Emerg. Microbes Infect.">
        <title>Characterization of 17 strains belonging to the Mycobacterium simiae complex and description of Mycobacterium paraense sp. nov.</title>
        <authorList>
            <person name="Fusco da Costa A.R."/>
            <person name="Fedrizzi T."/>
            <person name="Lopes M.L."/>
            <person name="Pecorari M."/>
            <person name="Oliveira da Costa W.L."/>
            <person name="Giacobazzi E."/>
            <person name="da Costa Bahia J.R."/>
            <person name="De Sanctis V."/>
            <person name="Batista Lima K.V."/>
            <person name="Bertorelli R."/>
            <person name="Grottola A."/>
            <person name="Fabio A."/>
            <person name="Mariottini A."/>
            <person name="Ferretti P."/>
            <person name="Di Leva F."/>
            <person name="Fregni Serpini G."/>
            <person name="Tagliazucchi S."/>
            <person name="Rumpianesi F."/>
            <person name="Jousson O."/>
            <person name="Segata N."/>
            <person name="Tortoli E."/>
        </authorList>
    </citation>
    <scope>NUCLEOTIDE SEQUENCE [LARGE SCALE GENOMIC DNA]</scope>
    <source>
        <strain evidence="4 5">FI-07156</strain>
    </source>
</reference>
<dbReference type="InterPro" id="IPR016032">
    <property type="entry name" value="Sig_transdc_resp-reg_C-effctor"/>
</dbReference>
<organism evidence="4 5">
    <name type="scientific">Mycobacterium paraense</name>
    <dbReference type="NCBI Taxonomy" id="767916"/>
    <lineage>
        <taxon>Bacteria</taxon>
        <taxon>Bacillati</taxon>
        <taxon>Actinomycetota</taxon>
        <taxon>Actinomycetes</taxon>
        <taxon>Mycobacteriales</taxon>
        <taxon>Mycobacteriaceae</taxon>
        <taxon>Mycobacterium</taxon>
        <taxon>Mycobacterium simiae complex</taxon>
    </lineage>
</organism>
<dbReference type="CDD" id="cd06170">
    <property type="entry name" value="LuxR_C_like"/>
    <property type="match status" value="1"/>
</dbReference>
<dbReference type="Gene3D" id="1.25.40.10">
    <property type="entry name" value="Tetratricopeptide repeat domain"/>
    <property type="match status" value="1"/>
</dbReference>
<dbReference type="InterPro" id="IPR000792">
    <property type="entry name" value="Tscrpt_reg_LuxR_C"/>
</dbReference>
<feature type="domain" description="HTH luxR-type" evidence="3">
    <location>
        <begin position="810"/>
        <end position="875"/>
    </location>
</feature>
<gene>
    <name evidence="4" type="ORF">AWB91_26845</name>
</gene>
<evidence type="ECO:0000256" key="1">
    <source>
        <dbReference type="ARBA" id="ARBA00022741"/>
    </source>
</evidence>
<dbReference type="PRINTS" id="PR00038">
    <property type="entry name" value="HTHLUXR"/>
</dbReference>
<sequence length="878" mass="93554">MTRAPRRPVPAERLLEREQVLAELGALARGVRRGAGRVVLLRGEAGIGKTAVLRRFGAALDPAVQVLSGGCDPLAAPRPLGPVLDALAGLGPEAAQPVGAAIDAGDTAALYRRLLALLRGGHRWVWIIEDAHWADGATLDLLRFLSRRIGSLPLLLVVSYRDDELDAQHPLAVVLGDVANCGALNRIGLEPLSRDAVAVLAAGSGVNADRLHDLTGGNPFFVTEVVAAGVDASGRNLLPRSVFEAVWGRLARLSPGARDTAQAVAVCGPRAEPALVQKVCPAADAGLAECLDAGVLVAEGDAVGFRHELARRATLERIDDYQHKALHRRALAALAAPPINPNTFAALAFHADQAGDHEAAVRFGVAAAQRAGGLGAHRQAADLYALTLRHAHTAPAEQKVVWLEQHALATGFCGLAEASVSSWREASAMRHALGDRLAEAEDLRWLSFMLWPMGRLREAGEAGRASLRLAQDSGACPQLAWALANVAEQGVFDFDPDAADYAARAIAVGTELGDDAVVARARGLAALARPLHTDNGWEELEAVWRGAMATDVRRETAGILGGFLCVVAALHYDLDRADGYIADFLAYCRDHDIYTYEAIGTVATALVGLHRGHWARARTCAEDVLTRPGLPVVHRLLARLTLALIHARRGEQPATSPLDEAAASCELDDVPFFPVRAARAEAAWLAGDDDTARGEAQSALRTSGRELDPWVTWQLHRWVQLPGGTPTPVDNPINPLQLEVSGDWQAAVAEWTRRGCPYEAAIAQLGGDIPAVEAALATFRGLGATAAARRARQRLTQLRGPTRRTRRTDLHADPDGLSRREREVLTLIAAGHSDADIATKLSLSRKTVGHHVESILTKLGADNRTQAAAHARQVQQPG</sequence>
<keyword evidence="5" id="KW-1185">Reference proteome</keyword>
<protein>
    <submittedName>
        <fullName evidence="4">LuxR family transcriptional regulator</fullName>
    </submittedName>
</protein>
<dbReference type="EMBL" id="LQPK01000035">
    <property type="protein sequence ID" value="ORW27952.1"/>
    <property type="molecule type" value="Genomic_DNA"/>
</dbReference>
<dbReference type="Pfam" id="PF00196">
    <property type="entry name" value="GerE"/>
    <property type="match status" value="1"/>
</dbReference>
<evidence type="ECO:0000259" key="3">
    <source>
        <dbReference type="PROSITE" id="PS50043"/>
    </source>
</evidence>
<evidence type="ECO:0000313" key="4">
    <source>
        <dbReference type="EMBL" id="ORW27952.1"/>
    </source>
</evidence>
<dbReference type="InterPro" id="IPR036388">
    <property type="entry name" value="WH-like_DNA-bd_sf"/>
</dbReference>
<dbReference type="Gene3D" id="1.10.10.10">
    <property type="entry name" value="Winged helix-like DNA-binding domain superfamily/Winged helix DNA-binding domain"/>
    <property type="match status" value="1"/>
</dbReference>
<dbReference type="InterPro" id="IPR011990">
    <property type="entry name" value="TPR-like_helical_dom_sf"/>
</dbReference>
<dbReference type="InterPro" id="IPR027417">
    <property type="entry name" value="P-loop_NTPase"/>
</dbReference>
<dbReference type="PANTHER" id="PTHR16305:SF35">
    <property type="entry name" value="TRANSCRIPTIONAL ACTIVATOR DOMAIN"/>
    <property type="match status" value="1"/>
</dbReference>
<dbReference type="PANTHER" id="PTHR16305">
    <property type="entry name" value="TESTICULAR SOLUBLE ADENYLYL CYCLASE"/>
    <property type="match status" value="1"/>
</dbReference>
<dbReference type="SMART" id="SM00421">
    <property type="entry name" value="HTH_LUXR"/>
    <property type="match status" value="1"/>
</dbReference>
<dbReference type="SUPFAM" id="SSF52540">
    <property type="entry name" value="P-loop containing nucleoside triphosphate hydrolases"/>
    <property type="match status" value="1"/>
</dbReference>
<evidence type="ECO:0000256" key="2">
    <source>
        <dbReference type="ARBA" id="ARBA00022840"/>
    </source>
</evidence>
<dbReference type="RefSeq" id="WP_085104375.1">
    <property type="nucleotide sequence ID" value="NZ_LQPK01000035.1"/>
</dbReference>
<dbReference type="SUPFAM" id="SSF46894">
    <property type="entry name" value="C-terminal effector domain of the bipartite response regulators"/>
    <property type="match status" value="1"/>
</dbReference>
<dbReference type="InterPro" id="IPR041664">
    <property type="entry name" value="AAA_16"/>
</dbReference>
<proteinExistence type="predicted"/>
<accession>A0ABX3VH29</accession>
<name>A0ABX3VH29_9MYCO</name>
<dbReference type="Proteomes" id="UP000193801">
    <property type="component" value="Unassembled WGS sequence"/>
</dbReference>
<evidence type="ECO:0000313" key="5">
    <source>
        <dbReference type="Proteomes" id="UP000193801"/>
    </source>
</evidence>
<comment type="caution">
    <text evidence="4">The sequence shown here is derived from an EMBL/GenBank/DDBJ whole genome shotgun (WGS) entry which is preliminary data.</text>
</comment>
<keyword evidence="1" id="KW-0547">Nucleotide-binding</keyword>